<dbReference type="PANTHER" id="PTHR33703">
    <property type="entry name" value="OS07G0691300 PROTEIN"/>
    <property type="match status" value="1"/>
</dbReference>
<accession>A0A7N0UFE8</accession>
<evidence type="ECO:0000313" key="1">
    <source>
        <dbReference type="EnsemblPlants" id="Kaladp0064s0156.1.v1.1"/>
    </source>
</evidence>
<dbReference type="Gramene" id="Kaladp0064s0156.1.v1.1">
    <property type="protein sequence ID" value="Kaladp0064s0156.1.v1.1"/>
    <property type="gene ID" value="Kaladp0064s0156.v1.1"/>
</dbReference>
<dbReference type="OMA" id="APNIEWW"/>
<proteinExistence type="predicted"/>
<evidence type="ECO:0008006" key="3">
    <source>
        <dbReference type="Google" id="ProtNLM"/>
    </source>
</evidence>
<keyword evidence="2" id="KW-1185">Reference proteome</keyword>
<dbReference type="InterPro" id="IPR009798">
    <property type="entry name" value="Wun1-like"/>
</dbReference>
<organism evidence="1 2">
    <name type="scientific">Kalanchoe fedtschenkoi</name>
    <name type="common">Lavender scallops</name>
    <name type="synonym">South American air plant</name>
    <dbReference type="NCBI Taxonomy" id="63787"/>
    <lineage>
        <taxon>Eukaryota</taxon>
        <taxon>Viridiplantae</taxon>
        <taxon>Streptophyta</taxon>
        <taxon>Embryophyta</taxon>
        <taxon>Tracheophyta</taxon>
        <taxon>Spermatophyta</taxon>
        <taxon>Magnoliopsida</taxon>
        <taxon>eudicotyledons</taxon>
        <taxon>Gunneridae</taxon>
        <taxon>Pentapetalae</taxon>
        <taxon>Saxifragales</taxon>
        <taxon>Crassulaceae</taxon>
        <taxon>Kalanchoe</taxon>
    </lineage>
</organism>
<dbReference type="EnsemblPlants" id="Kaladp0064s0156.1.v1.1">
    <property type="protein sequence ID" value="Kaladp0064s0156.1.v1.1"/>
    <property type="gene ID" value="Kaladp0064s0156.v1.1"/>
</dbReference>
<sequence length="220" mass="23675">MVWRGPDPVDRGVGETHHVPIKSQSSCIFSITPTSSTKKSPTSSSEYGIGRPGLLQALANSAASDEHSSSDSKRVILALYEALRARHVSAVHSLIAPDLEWWFHGPPAHQYLVRLLTGQDESVHFDFAPQSAAAFGQTVLVEGCDPARRISWVHAWTVANGIVVQVREYFNTSLTVTRFASRPGITGSGPGGSSTRTGSIWESRCSERVGKSVPGLVLAL</sequence>
<dbReference type="PANTHER" id="PTHR33703:SF15">
    <property type="entry name" value="WOUND-INDUCED-LIKE PROTEIN"/>
    <property type="match status" value="1"/>
</dbReference>
<reference evidence="1" key="1">
    <citation type="submission" date="2021-01" db="UniProtKB">
        <authorList>
            <consortium name="EnsemblPlants"/>
        </authorList>
    </citation>
    <scope>IDENTIFICATION</scope>
</reference>
<name>A0A7N0UFE8_KALFE</name>
<dbReference type="Proteomes" id="UP000594263">
    <property type="component" value="Unplaced"/>
</dbReference>
<dbReference type="SUPFAM" id="SSF54427">
    <property type="entry name" value="NTF2-like"/>
    <property type="match status" value="1"/>
</dbReference>
<dbReference type="Pfam" id="PF07107">
    <property type="entry name" value="WI12"/>
    <property type="match status" value="1"/>
</dbReference>
<evidence type="ECO:0000313" key="2">
    <source>
        <dbReference type="Proteomes" id="UP000594263"/>
    </source>
</evidence>
<protein>
    <recommendedName>
        <fullName evidence="3">Wound-induced protein 1</fullName>
    </recommendedName>
</protein>
<dbReference type="Gene3D" id="3.10.450.50">
    <property type="match status" value="1"/>
</dbReference>
<dbReference type="InterPro" id="IPR032710">
    <property type="entry name" value="NTF2-like_dom_sf"/>
</dbReference>
<dbReference type="AlphaFoldDB" id="A0A7N0UFE8"/>